<evidence type="ECO:0000256" key="9">
    <source>
        <dbReference type="SAM" id="MobiDB-lite"/>
    </source>
</evidence>
<evidence type="ECO:0000256" key="1">
    <source>
        <dbReference type="ARBA" id="ARBA00003394"/>
    </source>
</evidence>
<comment type="function">
    <text evidence="1 8">Involved in lipopolysaccharide (LPS) biosynthesis. Catalyzes the transfer of 3-deoxy-D-manno-octulosonate (Kdo) residue(s) from CMP-Kdo to lipid IV(A), the tetraacyldisaccharide-1,4'-bisphosphate precursor of lipid A.</text>
</comment>
<dbReference type="InterPro" id="IPR038107">
    <property type="entry name" value="Glycos_transf_N_sf"/>
</dbReference>
<keyword evidence="8" id="KW-1003">Cell membrane</keyword>
<reference evidence="11 12" key="1">
    <citation type="submission" date="2019-08" db="EMBL/GenBank/DDBJ databases">
        <authorList>
            <person name="Ye J."/>
        </authorList>
    </citation>
    <scope>NUCLEOTIDE SEQUENCE [LARGE SCALE GENOMIC DNA]</scope>
    <source>
        <strain evidence="11 12">TK008</strain>
    </source>
</reference>
<comment type="pathway">
    <text evidence="2 8">Bacterial outer membrane biogenesis; LPS core biosynthesis.</text>
</comment>
<dbReference type="UniPathway" id="UPA00958"/>
<evidence type="ECO:0000313" key="11">
    <source>
        <dbReference type="EMBL" id="TXB66385.1"/>
    </source>
</evidence>
<evidence type="ECO:0000256" key="4">
    <source>
        <dbReference type="ARBA" id="ARBA00019077"/>
    </source>
</evidence>
<keyword evidence="8" id="KW-0472">Membrane</keyword>
<proteinExistence type="inferred from homology"/>
<comment type="caution">
    <text evidence="11">The sequence shown here is derived from an EMBL/GenBank/DDBJ whole genome shotgun (WGS) entry which is preliminary data.</text>
</comment>
<keyword evidence="8" id="KW-0448">Lipopolysaccharide biosynthesis</keyword>
<dbReference type="Proteomes" id="UP000321562">
    <property type="component" value="Unassembled WGS sequence"/>
</dbReference>
<comment type="similarity">
    <text evidence="8">Belongs to the glycosyltransferase group 1 family.</text>
</comment>
<feature type="compositionally biased region" description="Basic and acidic residues" evidence="9">
    <location>
        <begin position="1"/>
        <end position="17"/>
    </location>
</feature>
<dbReference type="AlphaFoldDB" id="A0A5C6RWP3"/>
<evidence type="ECO:0000256" key="8">
    <source>
        <dbReference type="RuleBase" id="RU365103"/>
    </source>
</evidence>
<dbReference type="GO" id="GO:0009244">
    <property type="term" value="P:lipopolysaccharide core region biosynthetic process"/>
    <property type="evidence" value="ECO:0007669"/>
    <property type="project" value="UniProtKB-UniRule"/>
</dbReference>
<dbReference type="EC" id="2.4.99.12" evidence="3 8"/>
<dbReference type="GO" id="GO:0005886">
    <property type="term" value="C:plasma membrane"/>
    <property type="evidence" value="ECO:0007669"/>
    <property type="project" value="UniProtKB-SubCell"/>
</dbReference>
<dbReference type="PANTHER" id="PTHR42755">
    <property type="entry name" value="3-DEOXY-MANNO-OCTULOSONATE CYTIDYLYLTRANSFERASE"/>
    <property type="match status" value="1"/>
</dbReference>
<dbReference type="EMBL" id="VOPL01000008">
    <property type="protein sequence ID" value="TXB66385.1"/>
    <property type="molecule type" value="Genomic_DNA"/>
</dbReference>
<dbReference type="InterPro" id="IPR039901">
    <property type="entry name" value="Kdotransferase"/>
</dbReference>
<dbReference type="InterPro" id="IPR007507">
    <property type="entry name" value="Glycos_transf_N"/>
</dbReference>
<feature type="region of interest" description="Disordered" evidence="9">
    <location>
        <begin position="1"/>
        <end position="40"/>
    </location>
</feature>
<keyword evidence="12" id="KW-1185">Reference proteome</keyword>
<evidence type="ECO:0000256" key="7">
    <source>
        <dbReference type="ARBA" id="ARBA00049183"/>
    </source>
</evidence>
<evidence type="ECO:0000256" key="3">
    <source>
        <dbReference type="ARBA" id="ARBA00012621"/>
    </source>
</evidence>
<dbReference type="Gene3D" id="3.40.50.11720">
    <property type="entry name" value="3-Deoxy-D-manno-octulosonic-acid transferase, N-terminal domain"/>
    <property type="match status" value="1"/>
</dbReference>
<evidence type="ECO:0000256" key="6">
    <source>
        <dbReference type="ARBA" id="ARBA00031445"/>
    </source>
</evidence>
<keyword evidence="5 8" id="KW-0808">Transferase</keyword>
<organism evidence="11 12">
    <name type="scientific">Paracoccus aurantiacus</name>
    <dbReference type="NCBI Taxonomy" id="2599412"/>
    <lineage>
        <taxon>Bacteria</taxon>
        <taxon>Pseudomonadati</taxon>
        <taxon>Pseudomonadota</taxon>
        <taxon>Alphaproteobacteria</taxon>
        <taxon>Rhodobacterales</taxon>
        <taxon>Paracoccaceae</taxon>
        <taxon>Paracoccus</taxon>
    </lineage>
</organism>
<dbReference type="GO" id="GO:0009245">
    <property type="term" value="P:lipid A biosynthetic process"/>
    <property type="evidence" value="ECO:0007669"/>
    <property type="project" value="TreeGrafter"/>
</dbReference>
<gene>
    <name evidence="11" type="ORF">FQV27_15850</name>
</gene>
<dbReference type="Gene3D" id="3.40.50.2000">
    <property type="entry name" value="Glycogen Phosphorylase B"/>
    <property type="match status" value="1"/>
</dbReference>
<evidence type="ECO:0000256" key="2">
    <source>
        <dbReference type="ARBA" id="ARBA00004713"/>
    </source>
</evidence>
<dbReference type="OrthoDB" id="9789797at2"/>
<evidence type="ECO:0000259" key="10">
    <source>
        <dbReference type="Pfam" id="PF04413"/>
    </source>
</evidence>
<feature type="compositionally biased region" description="Basic and acidic residues" evidence="9">
    <location>
        <begin position="25"/>
        <end position="34"/>
    </location>
</feature>
<comment type="subcellular location">
    <subcellularLocation>
        <location evidence="8">Cell membrane</location>
    </subcellularLocation>
</comment>
<protein>
    <recommendedName>
        <fullName evidence="4 8">3-deoxy-D-manno-octulosonic acid transferase</fullName>
        <shortName evidence="8">Kdo transferase</shortName>
        <ecNumber evidence="3 8">2.4.99.12</ecNumber>
    </recommendedName>
    <alternativeName>
        <fullName evidence="6 8">Lipid IV(A) 3-deoxy-D-manno-octulosonic acid transferase</fullName>
    </alternativeName>
</protein>
<dbReference type="GO" id="GO:0043842">
    <property type="term" value="F:Kdo transferase activity"/>
    <property type="evidence" value="ECO:0007669"/>
    <property type="project" value="UniProtKB-EC"/>
</dbReference>
<sequence length="456" mass="47951">MEGRGTTHRGQRPDPLFHRPSAPPDGRRPRDKPDGGTGHLIVAQGHGLRGWMQRWREPHSASAAAPLPELALPTGDGPLIWLRIGGDVASLPDGGLPPTLIQLLMQLRRRGLQIAVSRAAGGPPDLATRGISAVPDAALSVGQADAHISAMRPAAILLIGADLPRPLIEAALARDIPIVLAETRLSASERGWGLASLGLGRRSVLSQLTLLLLPDAASRDAAIDMGVSESRIEVTGPITQTREPLKHLEAERESLAEAFTGRQLWLAINVTEPEEQALIDAHMTVLRYSHRAILIALPDDPRRADAMASRMSDAGLIVAQRSLDEDPTDEVNVYLADDLFELGLWYRLAASCFMGSTLAGPTTTARDPFEAASLGSAAIHGPQDGPFSAEWAQLDGAGAARRVEDGSGLAQAAVALLAADQAAQIAANAWAVSTGGAGVANRIAHAIRDLATGDTA</sequence>
<feature type="domain" description="3-deoxy-D-manno-octulosonic-acid transferase N-terminal" evidence="10">
    <location>
        <begin position="146"/>
        <end position="238"/>
    </location>
</feature>
<evidence type="ECO:0000256" key="5">
    <source>
        <dbReference type="ARBA" id="ARBA00022679"/>
    </source>
</evidence>
<dbReference type="SUPFAM" id="SSF53756">
    <property type="entry name" value="UDP-Glycosyltransferase/glycogen phosphorylase"/>
    <property type="match status" value="1"/>
</dbReference>
<name>A0A5C6RWP3_9RHOB</name>
<accession>A0A5C6RWP3</accession>
<dbReference type="PANTHER" id="PTHR42755:SF1">
    <property type="entry name" value="3-DEOXY-D-MANNO-OCTULOSONIC ACID TRANSFERASE, MITOCHONDRIAL-RELATED"/>
    <property type="match status" value="1"/>
</dbReference>
<comment type="catalytic activity">
    <reaction evidence="7 8">
        <text>lipid IVA (E. coli) + CMP-3-deoxy-beta-D-manno-octulosonate = alpha-Kdo-(2-&gt;6)-lipid IVA (E. coli) + CMP + H(+)</text>
        <dbReference type="Rhea" id="RHEA:28066"/>
        <dbReference type="ChEBI" id="CHEBI:15378"/>
        <dbReference type="ChEBI" id="CHEBI:58603"/>
        <dbReference type="ChEBI" id="CHEBI:60364"/>
        <dbReference type="ChEBI" id="CHEBI:60377"/>
        <dbReference type="ChEBI" id="CHEBI:85987"/>
        <dbReference type="EC" id="2.4.99.12"/>
    </reaction>
</comment>
<dbReference type="Pfam" id="PF04413">
    <property type="entry name" value="Glycos_transf_N"/>
    <property type="match status" value="1"/>
</dbReference>
<evidence type="ECO:0000313" key="12">
    <source>
        <dbReference type="Proteomes" id="UP000321562"/>
    </source>
</evidence>